<evidence type="ECO:0000313" key="3">
    <source>
        <dbReference type="Proteomes" id="UP001205890"/>
    </source>
</evidence>
<proteinExistence type="predicted"/>
<feature type="domain" description="PRC-barrel" evidence="1">
    <location>
        <begin position="25"/>
        <end position="92"/>
    </location>
</feature>
<name>A0ABT1LCJ2_9HYPH</name>
<comment type="caution">
    <text evidence="2">The sequence shown here is derived from an EMBL/GenBank/DDBJ whole genome shotgun (WGS) entry which is preliminary data.</text>
</comment>
<evidence type="ECO:0000259" key="1">
    <source>
        <dbReference type="Pfam" id="PF05239"/>
    </source>
</evidence>
<keyword evidence="3" id="KW-1185">Reference proteome</keyword>
<organism evidence="2 3">
    <name type="scientific">Alsobacter ponti</name>
    <dbReference type="NCBI Taxonomy" id="2962936"/>
    <lineage>
        <taxon>Bacteria</taxon>
        <taxon>Pseudomonadati</taxon>
        <taxon>Pseudomonadota</taxon>
        <taxon>Alphaproteobacteria</taxon>
        <taxon>Hyphomicrobiales</taxon>
        <taxon>Alsobacteraceae</taxon>
        <taxon>Alsobacter</taxon>
    </lineage>
</organism>
<reference evidence="2 3" key="1">
    <citation type="submission" date="2022-07" db="EMBL/GenBank/DDBJ databases">
        <authorList>
            <person name="Li W.-J."/>
            <person name="Deng Q.-Q."/>
        </authorList>
    </citation>
    <scope>NUCLEOTIDE SEQUENCE [LARGE SCALE GENOMIC DNA]</scope>
    <source>
        <strain evidence="2 3">SYSU M60028</strain>
    </source>
</reference>
<dbReference type="RefSeq" id="WP_254741046.1">
    <property type="nucleotide sequence ID" value="NZ_JANCLU010000007.1"/>
</dbReference>
<dbReference type="Pfam" id="PF05239">
    <property type="entry name" value="PRC"/>
    <property type="match status" value="1"/>
</dbReference>
<dbReference type="EMBL" id="JANCLU010000007">
    <property type="protein sequence ID" value="MCP8938788.1"/>
    <property type="molecule type" value="Genomic_DNA"/>
</dbReference>
<sequence length="132" mass="14759">MKAPEDRGRNPRDELPIDETQRLIASDKVEGTEVYSPEGEQLGAIRNFMVDKVTGKVAYAVMSFGGLLGIGDRYHALPWRTLTYDTRLGGYVVSMSREKLERAPSYKAAETPWSEPGYGRGLHDYYGVPWGS</sequence>
<dbReference type="Gene3D" id="2.30.30.240">
    <property type="entry name" value="PRC-barrel domain"/>
    <property type="match status" value="1"/>
</dbReference>
<protein>
    <submittedName>
        <fullName evidence="2">PRC-barrel domain-containing protein</fullName>
    </submittedName>
</protein>
<dbReference type="InterPro" id="IPR027275">
    <property type="entry name" value="PRC-brl_dom"/>
</dbReference>
<evidence type="ECO:0000313" key="2">
    <source>
        <dbReference type="EMBL" id="MCP8938788.1"/>
    </source>
</evidence>
<dbReference type="PANTHER" id="PTHR36505">
    <property type="entry name" value="BLR1072 PROTEIN"/>
    <property type="match status" value="1"/>
</dbReference>
<accession>A0ABT1LCJ2</accession>
<gene>
    <name evidence="2" type="ORF">NK718_09705</name>
</gene>
<dbReference type="SUPFAM" id="SSF50346">
    <property type="entry name" value="PRC-barrel domain"/>
    <property type="match status" value="1"/>
</dbReference>
<dbReference type="PANTHER" id="PTHR36505:SF1">
    <property type="entry name" value="BLR1072 PROTEIN"/>
    <property type="match status" value="1"/>
</dbReference>
<dbReference type="InterPro" id="IPR011033">
    <property type="entry name" value="PRC_barrel-like_sf"/>
</dbReference>
<dbReference type="Proteomes" id="UP001205890">
    <property type="component" value="Unassembled WGS sequence"/>
</dbReference>